<protein>
    <submittedName>
        <fullName evidence="2">DUF4381 domain-containing protein</fullName>
    </submittedName>
</protein>
<dbReference type="Pfam" id="PF14316">
    <property type="entry name" value="DUF4381"/>
    <property type="match status" value="1"/>
</dbReference>
<dbReference type="EMBL" id="JADIKJ010000015">
    <property type="protein sequence ID" value="MFK2901506.1"/>
    <property type="molecule type" value="Genomic_DNA"/>
</dbReference>
<dbReference type="RefSeq" id="WP_404548290.1">
    <property type="nucleotide sequence ID" value="NZ_JADIKJ010000015.1"/>
</dbReference>
<dbReference type="Proteomes" id="UP001620461">
    <property type="component" value="Unassembled WGS sequence"/>
</dbReference>
<comment type="caution">
    <text evidence="2">The sequence shown here is derived from an EMBL/GenBank/DDBJ whole genome shotgun (WGS) entry which is preliminary data.</text>
</comment>
<name>A0ABW8JMR7_9GAMM</name>
<feature type="transmembrane region" description="Helical" evidence="1">
    <location>
        <begin position="31"/>
        <end position="50"/>
    </location>
</feature>
<organism evidence="2 3">
    <name type="scientific">Dyella jejuensis</name>
    <dbReference type="NCBI Taxonomy" id="1432009"/>
    <lineage>
        <taxon>Bacteria</taxon>
        <taxon>Pseudomonadati</taxon>
        <taxon>Pseudomonadota</taxon>
        <taxon>Gammaproteobacteria</taxon>
        <taxon>Lysobacterales</taxon>
        <taxon>Rhodanobacteraceae</taxon>
        <taxon>Dyella</taxon>
    </lineage>
</organism>
<sequence length="169" mass="18990">MNGLFPQAPAQLALRDIHLPPAPSWWPPAPGWWVSCGVLCVALALASLAYRRRRRRRRWREQVLAEIPQLAMRHAGDDAAYATSLHQLLRRAARRYATDAHHVQGASWRQVLAQVPVDTATLDTLMALETRMYRPQADLDRQAAQAAVHRWLQAALRSPKMAAGEQGHA</sequence>
<keyword evidence="1" id="KW-0812">Transmembrane</keyword>
<gene>
    <name evidence="2" type="ORF">ISP15_14280</name>
</gene>
<keyword evidence="1" id="KW-1133">Transmembrane helix</keyword>
<evidence type="ECO:0000313" key="2">
    <source>
        <dbReference type="EMBL" id="MFK2901506.1"/>
    </source>
</evidence>
<accession>A0ABW8JMR7</accession>
<keyword evidence="1" id="KW-0472">Membrane</keyword>
<keyword evidence="3" id="KW-1185">Reference proteome</keyword>
<proteinExistence type="predicted"/>
<reference evidence="2 3" key="1">
    <citation type="submission" date="2020-10" db="EMBL/GenBank/DDBJ databases">
        <title>Phylogeny of dyella-like bacteria.</title>
        <authorList>
            <person name="Fu J."/>
        </authorList>
    </citation>
    <scope>NUCLEOTIDE SEQUENCE [LARGE SCALE GENOMIC DNA]</scope>
    <source>
        <strain evidence="2 3">JP1</strain>
    </source>
</reference>
<dbReference type="InterPro" id="IPR025489">
    <property type="entry name" value="DUF4381"/>
</dbReference>
<evidence type="ECO:0000256" key="1">
    <source>
        <dbReference type="SAM" id="Phobius"/>
    </source>
</evidence>
<evidence type="ECO:0000313" key="3">
    <source>
        <dbReference type="Proteomes" id="UP001620461"/>
    </source>
</evidence>